<evidence type="ECO:0000313" key="3">
    <source>
        <dbReference type="Proteomes" id="UP000799302"/>
    </source>
</evidence>
<protein>
    <submittedName>
        <fullName evidence="2">Uncharacterized protein</fullName>
    </submittedName>
</protein>
<name>A0A6A6UL11_9PEZI</name>
<reference evidence="2" key="1">
    <citation type="journal article" date="2020" name="Stud. Mycol.">
        <title>101 Dothideomycetes genomes: a test case for predicting lifestyles and emergence of pathogens.</title>
        <authorList>
            <person name="Haridas S."/>
            <person name="Albert R."/>
            <person name="Binder M."/>
            <person name="Bloem J."/>
            <person name="Labutti K."/>
            <person name="Salamov A."/>
            <person name="Andreopoulos B."/>
            <person name="Baker S."/>
            <person name="Barry K."/>
            <person name="Bills G."/>
            <person name="Bluhm B."/>
            <person name="Cannon C."/>
            <person name="Castanera R."/>
            <person name="Culley D."/>
            <person name="Daum C."/>
            <person name="Ezra D."/>
            <person name="Gonzalez J."/>
            <person name="Henrissat B."/>
            <person name="Kuo A."/>
            <person name="Liang C."/>
            <person name="Lipzen A."/>
            <person name="Lutzoni F."/>
            <person name="Magnuson J."/>
            <person name="Mondo S."/>
            <person name="Nolan M."/>
            <person name="Ohm R."/>
            <person name="Pangilinan J."/>
            <person name="Park H.-J."/>
            <person name="Ramirez L."/>
            <person name="Alfaro M."/>
            <person name="Sun H."/>
            <person name="Tritt A."/>
            <person name="Yoshinaga Y."/>
            <person name="Zwiers L.-H."/>
            <person name="Turgeon B."/>
            <person name="Goodwin S."/>
            <person name="Spatafora J."/>
            <person name="Crous P."/>
            <person name="Grigoriev I."/>
        </authorList>
    </citation>
    <scope>NUCLEOTIDE SEQUENCE</scope>
    <source>
        <strain evidence="2">CBS 115976</strain>
    </source>
</reference>
<feature type="region of interest" description="Disordered" evidence="1">
    <location>
        <begin position="13"/>
        <end position="34"/>
    </location>
</feature>
<evidence type="ECO:0000313" key="2">
    <source>
        <dbReference type="EMBL" id="KAF2672147.1"/>
    </source>
</evidence>
<dbReference type="Proteomes" id="UP000799302">
    <property type="component" value="Unassembled WGS sequence"/>
</dbReference>
<accession>A0A6A6UL11</accession>
<gene>
    <name evidence="2" type="ORF">BT63DRAFT_422646</name>
</gene>
<dbReference type="EMBL" id="MU004232">
    <property type="protein sequence ID" value="KAF2672147.1"/>
    <property type="molecule type" value="Genomic_DNA"/>
</dbReference>
<keyword evidence="3" id="KW-1185">Reference proteome</keyword>
<sequence length="58" mass="6472">MVFIPTRFCSAEPSAAPNRGFPSTSRTKGELDSDYSAQEFEKQAVVRLRPVQTRKLAV</sequence>
<proteinExistence type="predicted"/>
<organism evidence="2 3">
    <name type="scientific">Microthyrium microscopicum</name>
    <dbReference type="NCBI Taxonomy" id="703497"/>
    <lineage>
        <taxon>Eukaryota</taxon>
        <taxon>Fungi</taxon>
        <taxon>Dikarya</taxon>
        <taxon>Ascomycota</taxon>
        <taxon>Pezizomycotina</taxon>
        <taxon>Dothideomycetes</taxon>
        <taxon>Dothideomycetes incertae sedis</taxon>
        <taxon>Microthyriales</taxon>
        <taxon>Microthyriaceae</taxon>
        <taxon>Microthyrium</taxon>
    </lineage>
</organism>
<dbReference type="AlphaFoldDB" id="A0A6A6UL11"/>
<evidence type="ECO:0000256" key="1">
    <source>
        <dbReference type="SAM" id="MobiDB-lite"/>
    </source>
</evidence>